<dbReference type="GO" id="GO:0007165">
    <property type="term" value="P:signal transduction"/>
    <property type="evidence" value="ECO:0007669"/>
    <property type="project" value="UniProtKB-KW"/>
</dbReference>
<gene>
    <name evidence="11" type="primary">LOC112050606</name>
</gene>
<reference evidence="11" key="1">
    <citation type="submission" date="2025-08" db="UniProtKB">
        <authorList>
            <consortium name="RefSeq"/>
        </authorList>
    </citation>
    <scope>IDENTIFICATION</scope>
</reference>
<protein>
    <submittedName>
        <fullName evidence="11">Odorant receptor 85c-like</fullName>
    </submittedName>
</protein>
<keyword evidence="4" id="KW-0552">Olfaction</keyword>
<evidence type="ECO:0000256" key="1">
    <source>
        <dbReference type="ARBA" id="ARBA00004141"/>
    </source>
</evidence>
<evidence type="ECO:0000256" key="2">
    <source>
        <dbReference type="ARBA" id="ARBA00022606"/>
    </source>
</evidence>
<evidence type="ECO:0000313" key="10">
    <source>
        <dbReference type="Proteomes" id="UP001652582"/>
    </source>
</evidence>
<dbReference type="InterPro" id="IPR004117">
    <property type="entry name" value="7tm6_olfct_rcpt"/>
</dbReference>
<sequence length="179" mass="20489">MNQLRTLFMLLQEDFKDTIKGKGSDKDAKLKKTIRKHNLLSEMLVQLGDAYGAIFIIQGVFVTVTVCFYGIAARINCRLEDMKNFMISVISIINIFYCCREGQLVTDSATDVAIAIYDSPWEDLSCRHRKMILLSIIRSQRATYISSTSFTKISLTTFKTIMNMVWTIISLITKIYTKN</sequence>
<keyword evidence="8" id="KW-0807">Transducer</keyword>
<proteinExistence type="predicted"/>
<feature type="transmembrane region" description="Helical" evidence="9">
    <location>
        <begin position="50"/>
        <end position="72"/>
    </location>
</feature>
<evidence type="ECO:0000256" key="9">
    <source>
        <dbReference type="SAM" id="Phobius"/>
    </source>
</evidence>
<keyword evidence="7" id="KW-0675">Receptor</keyword>
<name>A0A6J1NIB7_BICAN</name>
<keyword evidence="10" id="KW-1185">Reference proteome</keyword>
<keyword evidence="5 9" id="KW-1133">Transmembrane helix</keyword>
<dbReference type="Pfam" id="PF02949">
    <property type="entry name" value="7tm_6"/>
    <property type="match status" value="1"/>
</dbReference>
<dbReference type="GO" id="GO:0005886">
    <property type="term" value="C:plasma membrane"/>
    <property type="evidence" value="ECO:0007669"/>
    <property type="project" value="UniProtKB-SubCell"/>
</dbReference>
<comment type="subcellular location">
    <subcellularLocation>
        <location evidence="1">Membrane</location>
        <topology evidence="1">Multi-pass membrane protein</topology>
    </subcellularLocation>
</comment>
<evidence type="ECO:0000313" key="11">
    <source>
        <dbReference type="RefSeq" id="XP_023944668.2"/>
    </source>
</evidence>
<keyword evidence="2" id="KW-0716">Sensory transduction</keyword>
<evidence type="ECO:0000256" key="8">
    <source>
        <dbReference type="ARBA" id="ARBA00023224"/>
    </source>
</evidence>
<dbReference type="PANTHER" id="PTHR21137:SF26">
    <property type="entry name" value="ODORANT RECEPTOR 10A-RELATED"/>
    <property type="match status" value="1"/>
</dbReference>
<keyword evidence="6 9" id="KW-0472">Membrane</keyword>
<evidence type="ECO:0000256" key="3">
    <source>
        <dbReference type="ARBA" id="ARBA00022692"/>
    </source>
</evidence>
<dbReference type="GO" id="GO:0005549">
    <property type="term" value="F:odorant binding"/>
    <property type="evidence" value="ECO:0007669"/>
    <property type="project" value="InterPro"/>
</dbReference>
<evidence type="ECO:0000256" key="6">
    <source>
        <dbReference type="ARBA" id="ARBA00023136"/>
    </source>
</evidence>
<dbReference type="RefSeq" id="XP_023944668.2">
    <property type="nucleotide sequence ID" value="XM_024088900.2"/>
</dbReference>
<dbReference type="OrthoDB" id="6765072at2759"/>
<dbReference type="Proteomes" id="UP001652582">
    <property type="component" value="Chromosome 9"/>
</dbReference>
<evidence type="ECO:0000256" key="4">
    <source>
        <dbReference type="ARBA" id="ARBA00022725"/>
    </source>
</evidence>
<dbReference type="GO" id="GO:0004984">
    <property type="term" value="F:olfactory receptor activity"/>
    <property type="evidence" value="ECO:0007669"/>
    <property type="project" value="InterPro"/>
</dbReference>
<dbReference type="PANTHER" id="PTHR21137">
    <property type="entry name" value="ODORANT RECEPTOR"/>
    <property type="match status" value="1"/>
</dbReference>
<dbReference type="AlphaFoldDB" id="A0A6J1NIB7"/>
<organism evidence="10 11">
    <name type="scientific">Bicyclus anynana</name>
    <name type="common">Squinting bush brown butterfly</name>
    <dbReference type="NCBI Taxonomy" id="110368"/>
    <lineage>
        <taxon>Eukaryota</taxon>
        <taxon>Metazoa</taxon>
        <taxon>Ecdysozoa</taxon>
        <taxon>Arthropoda</taxon>
        <taxon>Hexapoda</taxon>
        <taxon>Insecta</taxon>
        <taxon>Pterygota</taxon>
        <taxon>Neoptera</taxon>
        <taxon>Endopterygota</taxon>
        <taxon>Lepidoptera</taxon>
        <taxon>Glossata</taxon>
        <taxon>Ditrysia</taxon>
        <taxon>Papilionoidea</taxon>
        <taxon>Nymphalidae</taxon>
        <taxon>Satyrinae</taxon>
        <taxon>Satyrini</taxon>
        <taxon>Mycalesina</taxon>
        <taxon>Bicyclus</taxon>
    </lineage>
</organism>
<dbReference type="GeneID" id="112050606"/>
<evidence type="ECO:0000256" key="7">
    <source>
        <dbReference type="ARBA" id="ARBA00023170"/>
    </source>
</evidence>
<dbReference type="KEGG" id="bany:112050606"/>
<keyword evidence="3 9" id="KW-0812">Transmembrane</keyword>
<evidence type="ECO:0000256" key="5">
    <source>
        <dbReference type="ARBA" id="ARBA00022989"/>
    </source>
</evidence>
<accession>A0A6J1NIB7</accession>